<dbReference type="EMBL" id="ABYU02000042">
    <property type="protein sequence ID" value="EEX20626.1"/>
    <property type="molecule type" value="Genomic_DNA"/>
</dbReference>
<dbReference type="STRING" id="537007.BLAHAN_06595"/>
<proteinExistence type="predicted"/>
<evidence type="ECO:0008006" key="4">
    <source>
        <dbReference type="Google" id="ProtNLM"/>
    </source>
</evidence>
<reference evidence="2" key="1">
    <citation type="submission" date="2009-09" db="EMBL/GenBank/DDBJ databases">
        <authorList>
            <person name="Weinstock G."/>
            <person name="Sodergren E."/>
            <person name="Clifton S."/>
            <person name="Fulton L."/>
            <person name="Fulton B."/>
            <person name="Courtney L."/>
            <person name="Fronick C."/>
            <person name="Harrison M."/>
            <person name="Strong C."/>
            <person name="Farmer C."/>
            <person name="Delahaunty K."/>
            <person name="Markovic C."/>
            <person name="Hall O."/>
            <person name="Minx P."/>
            <person name="Tomlinson C."/>
            <person name="Mitreva M."/>
            <person name="Nelson J."/>
            <person name="Hou S."/>
            <person name="Wollam A."/>
            <person name="Pepin K.H."/>
            <person name="Johnson M."/>
            <person name="Bhonagiri V."/>
            <person name="Nash W.E."/>
            <person name="Warren W."/>
            <person name="Chinwalla A."/>
            <person name="Mardis E.R."/>
            <person name="Wilson R.K."/>
        </authorList>
    </citation>
    <scope>NUCLEOTIDE SEQUENCE [LARGE SCALE GENOMIC DNA]</scope>
    <source>
        <strain evidence="2">DSM 20583</strain>
    </source>
</reference>
<dbReference type="Proteomes" id="UP000003755">
    <property type="component" value="Unassembled WGS sequence"/>
</dbReference>
<comment type="caution">
    <text evidence="2">The sequence shown here is derived from an EMBL/GenBank/DDBJ whole genome shotgun (WGS) entry which is preliminary data.</text>
</comment>
<evidence type="ECO:0000313" key="3">
    <source>
        <dbReference type="Proteomes" id="UP000003755"/>
    </source>
</evidence>
<feature type="region of interest" description="Disordered" evidence="1">
    <location>
        <begin position="69"/>
        <end position="91"/>
    </location>
</feature>
<dbReference type="AlphaFoldDB" id="C9LAZ1"/>
<name>C9LAZ1_BLAHA</name>
<protein>
    <recommendedName>
        <fullName evidence="4">Ribbon-helix-helix protein, CopG family</fullName>
    </recommendedName>
</protein>
<evidence type="ECO:0000313" key="2">
    <source>
        <dbReference type="EMBL" id="EEX20626.1"/>
    </source>
</evidence>
<sequence>MSDEKRSSYRGLTEARRRANKKYNERFCEVKVRMTPEKRTIIQEHAASMGESATAFINRAIDEAMARDKQNNEKLKNPADAILLKSHRRVS</sequence>
<dbReference type="InterPro" id="IPR013321">
    <property type="entry name" value="Arc_rbn_hlx_hlx"/>
</dbReference>
<dbReference type="HOGENOM" id="CLU_187427_0_0_9"/>
<dbReference type="RefSeq" id="WP_004222603.1">
    <property type="nucleotide sequence ID" value="NZ_CP022413.2"/>
</dbReference>
<organism evidence="2 3">
    <name type="scientific">Blautia hansenii DSM 20583</name>
    <dbReference type="NCBI Taxonomy" id="537007"/>
    <lineage>
        <taxon>Bacteria</taxon>
        <taxon>Bacillati</taxon>
        <taxon>Bacillota</taxon>
        <taxon>Clostridia</taxon>
        <taxon>Lachnospirales</taxon>
        <taxon>Lachnospiraceae</taxon>
        <taxon>Blautia</taxon>
    </lineage>
</organism>
<gene>
    <name evidence="2" type="ORF">BLAHAN_06595</name>
</gene>
<dbReference type="Gene3D" id="1.10.1220.10">
    <property type="entry name" value="Met repressor-like"/>
    <property type="match status" value="1"/>
</dbReference>
<dbReference type="KEGG" id="bhan:CGC63_05900"/>
<evidence type="ECO:0000256" key="1">
    <source>
        <dbReference type="SAM" id="MobiDB-lite"/>
    </source>
</evidence>
<keyword evidence="3" id="KW-1185">Reference proteome</keyword>
<dbReference type="eggNOG" id="ENOG5033D56">
    <property type="taxonomic scope" value="Bacteria"/>
</dbReference>
<dbReference type="GO" id="GO:0006355">
    <property type="term" value="P:regulation of DNA-templated transcription"/>
    <property type="evidence" value="ECO:0007669"/>
    <property type="project" value="InterPro"/>
</dbReference>
<accession>C9LAZ1</accession>